<evidence type="ECO:0000256" key="5">
    <source>
        <dbReference type="ARBA" id="ARBA00022692"/>
    </source>
</evidence>
<name>A0A3M8DI60_9BACL</name>
<dbReference type="PANTHER" id="PTHR43848">
    <property type="entry name" value="PUTRESCINE TRANSPORT SYSTEM PERMEASE PROTEIN POTI"/>
    <property type="match status" value="1"/>
</dbReference>
<dbReference type="InterPro" id="IPR000515">
    <property type="entry name" value="MetI-like"/>
</dbReference>
<feature type="transmembrane region" description="Helical" evidence="8">
    <location>
        <begin position="130"/>
        <end position="153"/>
    </location>
</feature>
<dbReference type="Pfam" id="PF00528">
    <property type="entry name" value="BPD_transp_1"/>
    <property type="match status" value="1"/>
</dbReference>
<dbReference type="OrthoDB" id="9782004at2"/>
<dbReference type="PANTHER" id="PTHR43848:SF2">
    <property type="entry name" value="PUTRESCINE TRANSPORT SYSTEM PERMEASE PROTEIN POTI"/>
    <property type="match status" value="1"/>
</dbReference>
<evidence type="ECO:0000256" key="4">
    <source>
        <dbReference type="ARBA" id="ARBA00022475"/>
    </source>
</evidence>
<evidence type="ECO:0000256" key="8">
    <source>
        <dbReference type="RuleBase" id="RU363032"/>
    </source>
</evidence>
<dbReference type="RefSeq" id="WP_122918987.1">
    <property type="nucleotide sequence ID" value="NZ_RHHQ01000012.1"/>
</dbReference>
<feature type="transmembrane region" description="Helical" evidence="8">
    <location>
        <begin position="232"/>
        <end position="250"/>
    </location>
</feature>
<reference evidence="10 11" key="1">
    <citation type="submission" date="2018-10" db="EMBL/GenBank/DDBJ databases">
        <title>Phylogenomics of Brevibacillus.</title>
        <authorList>
            <person name="Dunlap C."/>
        </authorList>
    </citation>
    <scope>NUCLEOTIDE SEQUENCE [LARGE SCALE GENOMIC DNA]</scope>
    <source>
        <strain evidence="10 11">JCM 15716</strain>
    </source>
</reference>
<keyword evidence="4" id="KW-1003">Cell membrane</keyword>
<evidence type="ECO:0000259" key="9">
    <source>
        <dbReference type="PROSITE" id="PS50928"/>
    </source>
</evidence>
<organism evidence="10 11">
    <name type="scientific">Brevibacillus fluminis</name>
    <dbReference type="NCBI Taxonomy" id="511487"/>
    <lineage>
        <taxon>Bacteria</taxon>
        <taxon>Bacillati</taxon>
        <taxon>Bacillota</taxon>
        <taxon>Bacilli</taxon>
        <taxon>Bacillales</taxon>
        <taxon>Paenibacillaceae</taxon>
        <taxon>Brevibacillus</taxon>
    </lineage>
</organism>
<evidence type="ECO:0000256" key="7">
    <source>
        <dbReference type="ARBA" id="ARBA00023136"/>
    </source>
</evidence>
<gene>
    <name evidence="10" type="ORF">EDM56_16605</name>
</gene>
<feature type="transmembrane region" description="Helical" evidence="8">
    <location>
        <begin position="12"/>
        <end position="32"/>
    </location>
</feature>
<evidence type="ECO:0000256" key="6">
    <source>
        <dbReference type="ARBA" id="ARBA00022989"/>
    </source>
</evidence>
<feature type="transmembrane region" description="Helical" evidence="8">
    <location>
        <begin position="174"/>
        <end position="197"/>
    </location>
</feature>
<protein>
    <submittedName>
        <fullName evidence="10">ABC transporter permease</fullName>
    </submittedName>
</protein>
<dbReference type="GO" id="GO:0055085">
    <property type="term" value="P:transmembrane transport"/>
    <property type="evidence" value="ECO:0007669"/>
    <property type="project" value="InterPro"/>
</dbReference>
<evidence type="ECO:0000256" key="2">
    <source>
        <dbReference type="ARBA" id="ARBA00007069"/>
    </source>
</evidence>
<evidence type="ECO:0000256" key="1">
    <source>
        <dbReference type="ARBA" id="ARBA00004651"/>
    </source>
</evidence>
<dbReference type="EMBL" id="RHHQ01000012">
    <property type="protein sequence ID" value="RNB87289.1"/>
    <property type="molecule type" value="Genomic_DNA"/>
</dbReference>
<dbReference type="CDD" id="cd06261">
    <property type="entry name" value="TM_PBP2"/>
    <property type="match status" value="1"/>
</dbReference>
<evidence type="ECO:0000256" key="3">
    <source>
        <dbReference type="ARBA" id="ARBA00022448"/>
    </source>
</evidence>
<evidence type="ECO:0000313" key="11">
    <source>
        <dbReference type="Proteomes" id="UP000271031"/>
    </source>
</evidence>
<dbReference type="InterPro" id="IPR035906">
    <property type="entry name" value="MetI-like_sf"/>
</dbReference>
<feature type="transmembrane region" description="Helical" evidence="8">
    <location>
        <begin position="100"/>
        <end position="124"/>
    </location>
</feature>
<keyword evidence="6 8" id="KW-1133">Transmembrane helix</keyword>
<dbReference type="PROSITE" id="PS50928">
    <property type="entry name" value="ABC_TM1"/>
    <property type="match status" value="1"/>
</dbReference>
<proteinExistence type="inferred from homology"/>
<sequence>MRAKTRKILQVYSILVYMFLYIPIAVLIVYSFNDSEIITVWQGFTLRWYHKMFGNGAIFDAAQNSILIACLTTVFSSIVGTMAALVLHRHKIPGKKIIDTLFYIPIVIPPIIVAVALLAMFAWAKITLGIGTITVGHVVMTISFVTLIVLARLQGFDKTLEEAAMDLGANNWVTFWRVTLPLIAPSIFAGALLTFTISLDEFVMTFFTTGPGINTLPILIYSMVKTGVTPEVNALSTVLILLTVLIVFVAEKWRGSAKAK</sequence>
<dbReference type="Proteomes" id="UP000271031">
    <property type="component" value="Unassembled WGS sequence"/>
</dbReference>
<dbReference type="Gene3D" id="1.10.3720.10">
    <property type="entry name" value="MetI-like"/>
    <property type="match status" value="1"/>
</dbReference>
<comment type="similarity">
    <text evidence="2">Belongs to the binding-protein-dependent transport system permease family. CysTW subfamily.</text>
</comment>
<keyword evidence="7 8" id="KW-0472">Membrane</keyword>
<keyword evidence="5 8" id="KW-0812">Transmembrane</keyword>
<keyword evidence="3 8" id="KW-0813">Transport</keyword>
<feature type="domain" description="ABC transmembrane type-1" evidence="9">
    <location>
        <begin position="62"/>
        <end position="250"/>
    </location>
</feature>
<comment type="subcellular location">
    <subcellularLocation>
        <location evidence="1 8">Cell membrane</location>
        <topology evidence="1 8">Multi-pass membrane protein</topology>
    </subcellularLocation>
</comment>
<dbReference type="GO" id="GO:0005886">
    <property type="term" value="C:plasma membrane"/>
    <property type="evidence" value="ECO:0007669"/>
    <property type="project" value="UniProtKB-SubCell"/>
</dbReference>
<dbReference type="InterPro" id="IPR051789">
    <property type="entry name" value="Bact_Polyamine_Transport"/>
</dbReference>
<keyword evidence="11" id="KW-1185">Reference proteome</keyword>
<accession>A0A3M8DI60</accession>
<dbReference type="AlphaFoldDB" id="A0A3M8DI60"/>
<feature type="transmembrane region" description="Helical" evidence="8">
    <location>
        <begin position="66"/>
        <end position="88"/>
    </location>
</feature>
<evidence type="ECO:0000313" key="10">
    <source>
        <dbReference type="EMBL" id="RNB87289.1"/>
    </source>
</evidence>
<dbReference type="SUPFAM" id="SSF161098">
    <property type="entry name" value="MetI-like"/>
    <property type="match status" value="1"/>
</dbReference>
<comment type="caution">
    <text evidence="10">The sequence shown here is derived from an EMBL/GenBank/DDBJ whole genome shotgun (WGS) entry which is preliminary data.</text>
</comment>